<comment type="caution">
    <text evidence="3">The sequence shown here is derived from an EMBL/GenBank/DDBJ whole genome shotgun (WGS) entry which is preliminary data.</text>
</comment>
<reference evidence="3 4" key="2">
    <citation type="journal article" date="2023" name="Plant Pathol.">
        <title>Dismantling and reorganizing Pseudomonas marginalis sensu#lato.</title>
        <authorList>
            <person name="Sawada H."/>
            <person name="Fujikawa T."/>
            <person name="Satou M."/>
        </authorList>
    </citation>
    <scope>NUCLEOTIDE SEQUENCE [LARGE SCALE GENOMIC DNA]</scope>
    <source>
        <strain evidence="3 4">MAFF 301381</strain>
    </source>
</reference>
<sequence>MFPIVAAIGAALAAAAVPVAKAAALGVVSSAAAFGASKAIEAITHENAPADSPDASDGETQKTALPQSLKPAWAALQNPVPDNVSPLSTPKPKETVSAPSPLPAPEALQHKPGPGLTKPLAPDTHLLPVLLAPTSQVIRL</sequence>
<name>A0A9X1C9W3_9PSED</name>
<gene>
    <name evidence="3" type="ORF">JWR99_27255</name>
</gene>
<organism evidence="3 4">
    <name type="scientific">Pseudomonas lactucae</name>
    <dbReference type="NCBI Taxonomy" id="2813360"/>
    <lineage>
        <taxon>Bacteria</taxon>
        <taxon>Pseudomonadati</taxon>
        <taxon>Pseudomonadota</taxon>
        <taxon>Gammaproteobacteria</taxon>
        <taxon>Pseudomonadales</taxon>
        <taxon>Pseudomonadaceae</taxon>
        <taxon>Pseudomonas</taxon>
    </lineage>
</organism>
<evidence type="ECO:0000313" key="4">
    <source>
        <dbReference type="Proteomes" id="UP001154860"/>
    </source>
</evidence>
<keyword evidence="4" id="KW-1185">Reference proteome</keyword>
<proteinExistence type="predicted"/>
<feature type="region of interest" description="Disordered" evidence="1">
    <location>
        <begin position="45"/>
        <end position="122"/>
    </location>
</feature>
<reference evidence="3 4" key="1">
    <citation type="journal article" date="2021" name="Int. J. Syst. Evol. Microbiol.">
        <title>Pseudomonas lactucae sp. nov., a pathogen causing bacterial rot of lettuce in Japan.</title>
        <authorList>
            <person name="Sawada H."/>
            <person name="Fujikawa T."/>
            <person name="Satou M."/>
        </authorList>
    </citation>
    <scope>NUCLEOTIDE SEQUENCE [LARGE SCALE GENOMIC DNA]</scope>
    <source>
        <strain evidence="3 4">MAFF 301381</strain>
    </source>
</reference>
<feature type="chain" id="PRO_5040919374" evidence="2">
    <location>
        <begin position="23"/>
        <end position="140"/>
    </location>
</feature>
<dbReference type="RefSeq" id="WP_205489813.1">
    <property type="nucleotide sequence ID" value="NZ_JAFHKI010000046.1"/>
</dbReference>
<protein>
    <submittedName>
        <fullName evidence="3">Uncharacterized protein</fullName>
    </submittedName>
</protein>
<evidence type="ECO:0000256" key="2">
    <source>
        <dbReference type="SAM" id="SignalP"/>
    </source>
</evidence>
<feature type="signal peptide" evidence="2">
    <location>
        <begin position="1"/>
        <end position="22"/>
    </location>
</feature>
<evidence type="ECO:0000313" key="3">
    <source>
        <dbReference type="EMBL" id="MBN2979432.1"/>
    </source>
</evidence>
<accession>A0A9X1C9W3</accession>
<evidence type="ECO:0000256" key="1">
    <source>
        <dbReference type="SAM" id="MobiDB-lite"/>
    </source>
</evidence>
<keyword evidence="2" id="KW-0732">Signal</keyword>
<dbReference type="AlphaFoldDB" id="A0A9X1C9W3"/>
<dbReference type="EMBL" id="JAFHKJ010000158">
    <property type="protein sequence ID" value="MBN2979432.1"/>
    <property type="molecule type" value="Genomic_DNA"/>
</dbReference>
<dbReference type="Proteomes" id="UP001154860">
    <property type="component" value="Unassembled WGS sequence"/>
</dbReference>